<accession>X1ILM1</accession>
<protein>
    <submittedName>
        <fullName evidence="1">Uncharacterized protein</fullName>
    </submittedName>
</protein>
<dbReference type="AlphaFoldDB" id="X1ILM1"/>
<proteinExistence type="predicted"/>
<reference evidence="1" key="1">
    <citation type="journal article" date="2014" name="Front. Microbiol.">
        <title>High frequency of phylogenetically diverse reductive dehalogenase-homologous genes in deep subseafloor sedimentary metagenomes.</title>
        <authorList>
            <person name="Kawai M."/>
            <person name="Futagami T."/>
            <person name="Toyoda A."/>
            <person name="Takaki Y."/>
            <person name="Nishi S."/>
            <person name="Hori S."/>
            <person name="Arai W."/>
            <person name="Tsubouchi T."/>
            <person name="Morono Y."/>
            <person name="Uchiyama I."/>
            <person name="Ito T."/>
            <person name="Fujiyama A."/>
            <person name="Inagaki F."/>
            <person name="Takami H."/>
        </authorList>
    </citation>
    <scope>NUCLEOTIDE SEQUENCE</scope>
    <source>
        <strain evidence="1">Expedition CK06-06</strain>
    </source>
</reference>
<feature type="non-terminal residue" evidence="1">
    <location>
        <position position="53"/>
    </location>
</feature>
<comment type="caution">
    <text evidence="1">The sequence shown here is derived from an EMBL/GenBank/DDBJ whole genome shotgun (WGS) entry which is preliminary data.</text>
</comment>
<name>X1ILM1_9ZZZZ</name>
<sequence>MNIMEQTLKKKIDPFLTVENLSLIGSRALGREIRAKSAGILSGGCWNRVIEVS</sequence>
<dbReference type="EMBL" id="BARU01028123">
    <property type="protein sequence ID" value="GAH66989.1"/>
    <property type="molecule type" value="Genomic_DNA"/>
</dbReference>
<evidence type="ECO:0000313" key="1">
    <source>
        <dbReference type="EMBL" id="GAH66989.1"/>
    </source>
</evidence>
<organism evidence="1">
    <name type="scientific">marine sediment metagenome</name>
    <dbReference type="NCBI Taxonomy" id="412755"/>
    <lineage>
        <taxon>unclassified sequences</taxon>
        <taxon>metagenomes</taxon>
        <taxon>ecological metagenomes</taxon>
    </lineage>
</organism>
<gene>
    <name evidence="1" type="ORF">S03H2_44932</name>
</gene>